<dbReference type="InterPro" id="IPR052902">
    <property type="entry name" value="ABC-2_transporter"/>
</dbReference>
<evidence type="ECO:0000256" key="1">
    <source>
        <dbReference type="ARBA" id="ARBA00004141"/>
    </source>
</evidence>
<dbReference type="Proteomes" id="UP000515561">
    <property type="component" value="Chromosome"/>
</dbReference>
<protein>
    <submittedName>
        <fullName evidence="6">Membrane protein</fullName>
    </submittedName>
</protein>
<organism evidence="6 7">
    <name type="scientific">Anaerocolumna cellulosilytica</name>
    <dbReference type="NCBI Taxonomy" id="433286"/>
    <lineage>
        <taxon>Bacteria</taxon>
        <taxon>Bacillati</taxon>
        <taxon>Bacillota</taxon>
        <taxon>Clostridia</taxon>
        <taxon>Lachnospirales</taxon>
        <taxon>Lachnospiraceae</taxon>
        <taxon>Anaerocolumna</taxon>
    </lineage>
</organism>
<gene>
    <name evidence="6" type="ORF">acsn021_13290</name>
</gene>
<dbReference type="InterPro" id="IPR013525">
    <property type="entry name" value="ABC2_TM"/>
</dbReference>
<dbReference type="RefSeq" id="WP_184092440.1">
    <property type="nucleotide sequence ID" value="NZ_AP023367.1"/>
</dbReference>
<dbReference type="Pfam" id="PF01061">
    <property type="entry name" value="ABC2_membrane"/>
    <property type="match status" value="1"/>
</dbReference>
<sequence length="341" mass="38009">MKPVWLTVFIMHYKRNIHKKSTFVISLLLPVLVVLLGFISGKISTPSYRVGILSNDQTNKSNTLLSVCNNLEGISAALTGSETLQSDIRTGNFTAIVEFRPDGSYLLHSVRNKEVINRIEILVDASLNMDTATVSFDLDNIKVSPVSKILAFLLTFLMITSTLSATLFLKDKISGTFLRYLYSSGHTFSYLLGNMLYNFLITYLQFFLGITLAKLLIPNLGISYNLLLLLGIWLSGLAASFATWIASLFKNDMYANQSSSGIVLLFSLTGGTFISYQQMPDLLQHISIVSPIRWFLESVTNVEQGASGLFNNYSLLILTIFIVLFLFLAITCTNYNKKSFT</sequence>
<evidence type="ECO:0000313" key="7">
    <source>
        <dbReference type="Proteomes" id="UP000515561"/>
    </source>
</evidence>
<dbReference type="AlphaFoldDB" id="A0A6S6R352"/>
<name>A0A6S6R352_9FIRM</name>
<evidence type="ECO:0000256" key="4">
    <source>
        <dbReference type="ARBA" id="ARBA00023136"/>
    </source>
</evidence>
<dbReference type="PANTHER" id="PTHR43027">
    <property type="entry name" value="DOXORUBICIN RESISTANCE ABC TRANSPORTER PERMEASE PROTEIN DRRC-RELATED"/>
    <property type="match status" value="1"/>
</dbReference>
<dbReference type="GO" id="GO:0140359">
    <property type="term" value="F:ABC-type transporter activity"/>
    <property type="evidence" value="ECO:0007669"/>
    <property type="project" value="InterPro"/>
</dbReference>
<keyword evidence="3" id="KW-1133">Transmembrane helix</keyword>
<keyword evidence="2" id="KW-0812">Transmembrane</keyword>
<comment type="subcellular location">
    <subcellularLocation>
        <location evidence="1">Membrane</location>
        <topology evidence="1">Multi-pass membrane protein</topology>
    </subcellularLocation>
</comment>
<feature type="domain" description="ABC-2 type transporter transmembrane" evidence="5">
    <location>
        <begin position="148"/>
        <end position="302"/>
    </location>
</feature>
<evidence type="ECO:0000259" key="5">
    <source>
        <dbReference type="Pfam" id="PF01061"/>
    </source>
</evidence>
<proteinExistence type="predicted"/>
<evidence type="ECO:0000313" key="6">
    <source>
        <dbReference type="EMBL" id="BCJ93760.1"/>
    </source>
</evidence>
<accession>A0A6S6R352</accession>
<evidence type="ECO:0000256" key="3">
    <source>
        <dbReference type="ARBA" id="ARBA00022989"/>
    </source>
</evidence>
<keyword evidence="4" id="KW-0472">Membrane</keyword>
<dbReference type="PANTHER" id="PTHR43027:SF1">
    <property type="entry name" value="DOXORUBICIN RESISTANCE ABC TRANSPORTER PERMEASE PROTEIN DRRC-RELATED"/>
    <property type="match status" value="1"/>
</dbReference>
<evidence type="ECO:0000256" key="2">
    <source>
        <dbReference type="ARBA" id="ARBA00022692"/>
    </source>
</evidence>
<dbReference type="EMBL" id="AP023367">
    <property type="protein sequence ID" value="BCJ93760.1"/>
    <property type="molecule type" value="Genomic_DNA"/>
</dbReference>
<keyword evidence="7" id="KW-1185">Reference proteome</keyword>
<dbReference type="GO" id="GO:0016020">
    <property type="term" value="C:membrane"/>
    <property type="evidence" value="ECO:0007669"/>
    <property type="project" value="UniProtKB-SubCell"/>
</dbReference>
<dbReference type="KEGG" id="acel:acsn021_13290"/>
<reference evidence="6 7" key="1">
    <citation type="journal article" date="2016" name="Int. J. Syst. Evol. Microbiol.">
        <title>Descriptions of Anaerotaenia torta gen. nov., sp. nov. and Anaerocolumna cellulosilytica gen. nov., sp. nov. isolated from a methanogenic reactor of cattle waste.</title>
        <authorList>
            <person name="Uek A."/>
            <person name="Ohtaki Y."/>
            <person name="Kaku N."/>
            <person name="Ueki K."/>
        </authorList>
    </citation>
    <scope>NUCLEOTIDE SEQUENCE [LARGE SCALE GENOMIC DNA]</scope>
    <source>
        <strain evidence="6 7">SN021</strain>
    </source>
</reference>